<feature type="domain" description="LysM" evidence="6">
    <location>
        <begin position="682"/>
        <end position="728"/>
    </location>
</feature>
<keyword evidence="5" id="KW-0732">Signal</keyword>
<evidence type="ECO:0000256" key="2">
    <source>
        <dbReference type="ARBA" id="ARBA00023026"/>
    </source>
</evidence>
<evidence type="ECO:0000313" key="7">
    <source>
        <dbReference type="EMBL" id="RTE73398.1"/>
    </source>
</evidence>
<dbReference type="InterPro" id="IPR036779">
    <property type="entry name" value="LysM_dom_sf"/>
</dbReference>
<feature type="signal peptide" evidence="5">
    <location>
        <begin position="1"/>
        <end position="17"/>
    </location>
</feature>
<gene>
    <name evidence="7" type="ORF">BHE90_012171</name>
</gene>
<dbReference type="GO" id="GO:0008061">
    <property type="term" value="F:chitin binding"/>
    <property type="evidence" value="ECO:0007669"/>
    <property type="project" value="UniProtKB-KW"/>
</dbReference>
<dbReference type="AlphaFoldDB" id="A0A430LCC8"/>
<sequence length="766" mass="84903">MIPFIQALCVFLGLSCAADPKPGSETFKGIASNCNAFHTVKRGDNCDTIVSQYGITHAEFLEWNLAISKDCNKSIWGTYAYCVGVDKDASSIRSVQTSTSSAFTAETSSRVTSTPTGRGQNTTTTRTFTTKTLTKSISTKADTTYPIQKSIAPWEQHSPIQDVVWPPRQTQDGQPSNCYDWLRVERGDTCESIALNYRPWRISVNVFKQWNPAVRDDCSGLLVGWWVCIGAPKKHATIRTFGFHRPSTTVSIPDYTPKPSPTIDWSWPPSPTYEGASKSCKAWHQAKEGDTCDLIINPRFISHDDFYLSNPGVESQCGGLKKGYYYCVTVHMPWEKEFPMPPTVTAQPTTVPSGQTKQCKAWYKPDPHEDCELIVLMFYMFSLEEFVEWNPSVGKDCSKGIVESEWYCVGVPGSPITRTGIMPSPTPVLEEPTQKGMTKDCNSTWLVTKHDTCDSIIKGTGITIEQFLTWNPAVGDAKKQTCDNLKTHYWVCVGVHKSPSRVTKITEDSASTTFMFTSWRNSTTVGSESTTTAQTSPLDTASSKSLKSPELGATFITKTKSSVRTLDGTSMSESRETSTADRSPPESTISSTNLQMQWTTSTIYTSRMLTFYPCAPEVETFDCPDGPHFITEPILMSTTVRPVTEATASTRPSAVVSDGLGCPAAIATPFPREDCMVGGCKRFYLVQEGDYCTKISEGAGISLGDFYEWNPSVSRDCSDLYLGYWYCIGTTGPATRISTPFPESTWLRWARMQQDRVEKAHFTWTG</sequence>
<dbReference type="Pfam" id="PF01476">
    <property type="entry name" value="LysM"/>
    <property type="match status" value="3"/>
</dbReference>
<feature type="region of interest" description="Disordered" evidence="4">
    <location>
        <begin position="562"/>
        <end position="592"/>
    </location>
</feature>
<keyword evidence="8" id="KW-1185">Reference proteome</keyword>
<evidence type="ECO:0000256" key="5">
    <source>
        <dbReference type="SAM" id="SignalP"/>
    </source>
</evidence>
<dbReference type="InterPro" id="IPR018392">
    <property type="entry name" value="LysM"/>
</dbReference>
<evidence type="ECO:0000256" key="1">
    <source>
        <dbReference type="ARBA" id="ARBA00022669"/>
    </source>
</evidence>
<feature type="chain" id="PRO_5019251199" description="LysM domain-containing protein" evidence="5">
    <location>
        <begin position="18"/>
        <end position="766"/>
    </location>
</feature>
<dbReference type="PROSITE" id="PS51782">
    <property type="entry name" value="LYSM"/>
    <property type="match status" value="4"/>
</dbReference>
<dbReference type="PANTHER" id="PTHR34997">
    <property type="entry name" value="AM15"/>
    <property type="match status" value="1"/>
</dbReference>
<accession>A0A430LCC8</accession>
<organism evidence="7 8">
    <name type="scientific">Fusarium euwallaceae</name>
    <dbReference type="NCBI Taxonomy" id="1147111"/>
    <lineage>
        <taxon>Eukaryota</taxon>
        <taxon>Fungi</taxon>
        <taxon>Dikarya</taxon>
        <taxon>Ascomycota</taxon>
        <taxon>Pezizomycotina</taxon>
        <taxon>Sordariomycetes</taxon>
        <taxon>Hypocreomycetidae</taxon>
        <taxon>Hypocreales</taxon>
        <taxon>Nectriaceae</taxon>
        <taxon>Fusarium</taxon>
        <taxon>Fusarium solani species complex</taxon>
    </lineage>
</organism>
<feature type="domain" description="LysM" evidence="6">
    <location>
        <begin position="36"/>
        <end position="83"/>
    </location>
</feature>
<evidence type="ECO:0000259" key="6">
    <source>
        <dbReference type="PROSITE" id="PS51782"/>
    </source>
</evidence>
<proteinExistence type="inferred from homology"/>
<dbReference type="CDD" id="cd00118">
    <property type="entry name" value="LysM"/>
    <property type="match status" value="4"/>
</dbReference>
<evidence type="ECO:0000313" key="8">
    <source>
        <dbReference type="Proteomes" id="UP000287124"/>
    </source>
</evidence>
<evidence type="ECO:0000256" key="3">
    <source>
        <dbReference type="ARBA" id="ARBA00044955"/>
    </source>
</evidence>
<evidence type="ECO:0000256" key="4">
    <source>
        <dbReference type="SAM" id="MobiDB-lite"/>
    </source>
</evidence>
<name>A0A430LCC8_9HYPO</name>
<dbReference type="Proteomes" id="UP000287124">
    <property type="component" value="Unassembled WGS sequence"/>
</dbReference>
<reference evidence="7 8" key="1">
    <citation type="submission" date="2017-06" db="EMBL/GenBank/DDBJ databases">
        <title>Comparative genomic analysis of Ambrosia Fusariam Clade fungi.</title>
        <authorList>
            <person name="Stajich J.E."/>
            <person name="Carrillo J."/>
            <person name="Kijimoto T."/>
            <person name="Eskalen A."/>
            <person name="O'Donnell K."/>
            <person name="Kasson M."/>
        </authorList>
    </citation>
    <scope>NUCLEOTIDE SEQUENCE [LARGE SCALE GENOMIC DNA]</scope>
    <source>
        <strain evidence="7 8">UCR1854</strain>
    </source>
</reference>
<keyword evidence="1" id="KW-0147">Chitin-binding</keyword>
<feature type="domain" description="LysM" evidence="6">
    <location>
        <begin position="443"/>
        <end position="493"/>
    </location>
</feature>
<dbReference type="SMART" id="SM00257">
    <property type="entry name" value="LysM"/>
    <property type="match status" value="5"/>
</dbReference>
<dbReference type="Gene3D" id="3.10.350.10">
    <property type="entry name" value="LysM domain"/>
    <property type="match status" value="5"/>
</dbReference>
<dbReference type="InterPro" id="IPR052210">
    <property type="entry name" value="LysM1-like"/>
</dbReference>
<dbReference type="PANTHER" id="PTHR34997:SF1">
    <property type="entry name" value="PEPTIDOGLYCAN-BINDING LYSIN DOMAIN"/>
    <property type="match status" value="1"/>
</dbReference>
<dbReference type="SUPFAM" id="SSF54106">
    <property type="entry name" value="LysM domain"/>
    <property type="match status" value="4"/>
</dbReference>
<feature type="region of interest" description="Disordered" evidence="4">
    <location>
        <begin position="524"/>
        <end position="546"/>
    </location>
</feature>
<comment type="caution">
    <text evidence="7">The sequence shown here is derived from an EMBL/GenBank/DDBJ whole genome shotgun (WGS) entry which is preliminary data.</text>
</comment>
<feature type="compositionally biased region" description="Polar residues" evidence="4">
    <location>
        <begin position="562"/>
        <end position="572"/>
    </location>
</feature>
<protein>
    <recommendedName>
        <fullName evidence="6">LysM domain-containing protein</fullName>
    </recommendedName>
</protein>
<comment type="similarity">
    <text evidence="3">Belongs to the secreted LysM effector family.</text>
</comment>
<keyword evidence="2" id="KW-0843">Virulence</keyword>
<feature type="domain" description="LysM" evidence="6">
    <location>
        <begin position="180"/>
        <end position="229"/>
    </location>
</feature>
<dbReference type="EMBL" id="MIKF01000264">
    <property type="protein sequence ID" value="RTE73398.1"/>
    <property type="molecule type" value="Genomic_DNA"/>
</dbReference>